<feature type="compositionally biased region" description="Basic and acidic residues" evidence="1">
    <location>
        <begin position="253"/>
        <end position="264"/>
    </location>
</feature>
<gene>
    <name evidence="2" type="ORF">PCOR1329_LOCUS7255</name>
</gene>
<evidence type="ECO:0000313" key="2">
    <source>
        <dbReference type="EMBL" id="CAK0798533.1"/>
    </source>
</evidence>
<feature type="non-terminal residue" evidence="2">
    <location>
        <position position="264"/>
    </location>
</feature>
<dbReference type="EMBL" id="CAUYUJ010001967">
    <property type="protein sequence ID" value="CAK0798533.1"/>
    <property type="molecule type" value="Genomic_DNA"/>
</dbReference>
<sequence>AAWRCKLADGPPKLSGPAAVAITPVVQQESGEWIAKFADGDSWTAPSAVVDKLPPKSGPATLWRQEAGDRQVKMQLHLVTKKDDKWLSLFQWPNNVKKQAVQLIPPPGELDKCINFMKENVPRFARGEIGKPQFEEMKKSFTDAIRKEAREKAKDLQSAAQGGSGAAMKRPDDDNDLEQEWAEGREALTEPVDDAEQPPSPPKADTSEDPHSSKRRKRQKTSGEPATADKQPNTAIKTKPPNAASQAQLESQADTREETPVTEA</sequence>
<feature type="compositionally biased region" description="Basic and acidic residues" evidence="1">
    <location>
        <begin position="140"/>
        <end position="155"/>
    </location>
</feature>
<protein>
    <submittedName>
        <fullName evidence="2">Uncharacterized protein</fullName>
    </submittedName>
</protein>
<feature type="non-terminal residue" evidence="2">
    <location>
        <position position="1"/>
    </location>
</feature>
<proteinExistence type="predicted"/>
<name>A0ABN9Q2G1_9DINO</name>
<dbReference type="Proteomes" id="UP001189429">
    <property type="component" value="Unassembled WGS sequence"/>
</dbReference>
<keyword evidence="3" id="KW-1185">Reference proteome</keyword>
<organism evidence="2 3">
    <name type="scientific">Prorocentrum cordatum</name>
    <dbReference type="NCBI Taxonomy" id="2364126"/>
    <lineage>
        <taxon>Eukaryota</taxon>
        <taxon>Sar</taxon>
        <taxon>Alveolata</taxon>
        <taxon>Dinophyceae</taxon>
        <taxon>Prorocentrales</taxon>
        <taxon>Prorocentraceae</taxon>
        <taxon>Prorocentrum</taxon>
    </lineage>
</organism>
<evidence type="ECO:0000313" key="3">
    <source>
        <dbReference type="Proteomes" id="UP001189429"/>
    </source>
</evidence>
<accession>A0ABN9Q2G1</accession>
<evidence type="ECO:0000256" key="1">
    <source>
        <dbReference type="SAM" id="MobiDB-lite"/>
    </source>
</evidence>
<reference evidence="2" key="1">
    <citation type="submission" date="2023-10" db="EMBL/GenBank/DDBJ databases">
        <authorList>
            <person name="Chen Y."/>
            <person name="Shah S."/>
            <person name="Dougan E. K."/>
            <person name="Thang M."/>
            <person name="Chan C."/>
        </authorList>
    </citation>
    <scope>NUCLEOTIDE SEQUENCE [LARGE SCALE GENOMIC DNA]</scope>
</reference>
<feature type="region of interest" description="Disordered" evidence="1">
    <location>
        <begin position="140"/>
        <end position="264"/>
    </location>
</feature>
<feature type="compositionally biased region" description="Polar residues" evidence="1">
    <location>
        <begin position="243"/>
        <end position="252"/>
    </location>
</feature>
<comment type="caution">
    <text evidence="2">The sequence shown here is derived from an EMBL/GenBank/DDBJ whole genome shotgun (WGS) entry which is preliminary data.</text>
</comment>